<dbReference type="SFLD" id="SFLDS00005">
    <property type="entry name" value="Isoprenoid_Synthase_Type_I"/>
    <property type="match status" value="1"/>
</dbReference>
<proteinExistence type="inferred from homology"/>
<evidence type="ECO:0000313" key="10">
    <source>
        <dbReference type="Proteomes" id="UP000184275"/>
    </source>
</evidence>
<feature type="coiled-coil region" evidence="8">
    <location>
        <begin position="252"/>
        <end position="279"/>
    </location>
</feature>
<dbReference type="Gene3D" id="1.10.600.10">
    <property type="entry name" value="Farnesyl Diphosphate Synthase"/>
    <property type="match status" value="1"/>
</dbReference>
<dbReference type="SFLD" id="SFLDG01017">
    <property type="entry name" value="Polyprenyl_Transferase_Like"/>
    <property type="match status" value="1"/>
</dbReference>
<evidence type="ECO:0000256" key="4">
    <source>
        <dbReference type="ARBA" id="ARBA00022723"/>
    </source>
</evidence>
<evidence type="ECO:0000256" key="3">
    <source>
        <dbReference type="ARBA" id="ARBA00022679"/>
    </source>
</evidence>
<evidence type="ECO:0000256" key="8">
    <source>
        <dbReference type="SAM" id="Coils"/>
    </source>
</evidence>
<dbReference type="PROSITE" id="PS00723">
    <property type="entry name" value="POLYPRENYL_SYNTHASE_1"/>
    <property type="match status" value="1"/>
</dbReference>
<sequence>MQTLQNEADIARNYLDKIAKLAEEKFDEFLPPETDLPCNLHKAMRYSIFAGGKRLRPALAYAAFELFGGKDDSIWYAMSALEFLHTFSLIHDDLPCIDNDDFRRGKPTAHKQFGEATAVMSGDALCVLAFELMAKTGNPKAMESLAHKLGTYGMIGGEMTDIDSEGKDVSLEVVDYIHYHKTAALIEASLVIGAQLAHASDDAVKKVEAYGKAIGLAFQIVDDILDIVSTTEVLGKDAGSDIASGKATYPALIGLENSRKKAQELYENSLQQLEGLQGDTTILKAIAAFIITRVK</sequence>
<dbReference type="Proteomes" id="UP000184275">
    <property type="component" value="Unassembled WGS sequence"/>
</dbReference>
<dbReference type="CDD" id="cd00685">
    <property type="entry name" value="Trans_IPPS_HT"/>
    <property type="match status" value="1"/>
</dbReference>
<comment type="cofactor">
    <cofactor evidence="1">
        <name>Mg(2+)</name>
        <dbReference type="ChEBI" id="CHEBI:18420"/>
    </cofactor>
</comment>
<dbReference type="FunFam" id="1.10.600.10:FF:000001">
    <property type="entry name" value="Geranylgeranyl diphosphate synthase"/>
    <property type="match status" value="1"/>
</dbReference>
<dbReference type="PANTHER" id="PTHR43281:SF1">
    <property type="entry name" value="FARNESYL DIPHOSPHATE SYNTHASE"/>
    <property type="match status" value="1"/>
</dbReference>
<dbReference type="RefSeq" id="WP_073305945.1">
    <property type="nucleotide sequence ID" value="NZ_FRAW01000036.1"/>
</dbReference>
<dbReference type="PANTHER" id="PTHR43281">
    <property type="entry name" value="FARNESYL DIPHOSPHATE SYNTHASE"/>
    <property type="match status" value="1"/>
</dbReference>
<dbReference type="InterPro" id="IPR053378">
    <property type="entry name" value="Prenyl_diphosphate_synthase"/>
</dbReference>
<evidence type="ECO:0000256" key="7">
    <source>
        <dbReference type="RuleBase" id="RU004466"/>
    </source>
</evidence>
<keyword evidence="8" id="KW-0175">Coiled coil</keyword>
<keyword evidence="4" id="KW-0479">Metal-binding</keyword>
<accession>A0A1M6Y0B6</accession>
<keyword evidence="5" id="KW-0460">Magnesium</keyword>
<dbReference type="PROSITE" id="PS00444">
    <property type="entry name" value="POLYPRENYL_SYNTHASE_2"/>
    <property type="match status" value="1"/>
</dbReference>
<dbReference type="GO" id="GO:0005737">
    <property type="term" value="C:cytoplasm"/>
    <property type="evidence" value="ECO:0007669"/>
    <property type="project" value="UniProtKB-ARBA"/>
</dbReference>
<dbReference type="InterPro" id="IPR000092">
    <property type="entry name" value="Polyprenyl_synt"/>
</dbReference>
<keyword evidence="6" id="KW-0414">Isoprene biosynthesis</keyword>
<evidence type="ECO:0000313" key="9">
    <source>
        <dbReference type="EMBL" id="SHL11660.1"/>
    </source>
</evidence>
<dbReference type="Pfam" id="PF00348">
    <property type="entry name" value="polyprenyl_synt"/>
    <property type="match status" value="1"/>
</dbReference>
<dbReference type="EMBL" id="FRAW01000036">
    <property type="protein sequence ID" value="SHL11660.1"/>
    <property type="molecule type" value="Genomic_DNA"/>
</dbReference>
<gene>
    <name evidence="9" type="ORF">SAMN05720469_13619</name>
</gene>
<evidence type="ECO:0000256" key="6">
    <source>
        <dbReference type="ARBA" id="ARBA00023229"/>
    </source>
</evidence>
<dbReference type="AlphaFoldDB" id="A0A1M6Y0B6"/>
<name>A0A1M6Y0B6_9BACT</name>
<dbReference type="GO" id="GO:0046872">
    <property type="term" value="F:metal ion binding"/>
    <property type="evidence" value="ECO:0007669"/>
    <property type="project" value="UniProtKB-KW"/>
</dbReference>
<keyword evidence="10" id="KW-1185">Reference proteome</keyword>
<dbReference type="InterPro" id="IPR008949">
    <property type="entry name" value="Isoprenoid_synthase_dom_sf"/>
</dbReference>
<protein>
    <submittedName>
        <fullName evidence="9">Geranylgeranyl diphosphate synthase, type II</fullName>
    </submittedName>
</protein>
<dbReference type="InterPro" id="IPR033749">
    <property type="entry name" value="Polyprenyl_synt_CS"/>
</dbReference>
<dbReference type="NCBIfam" id="NF045485">
    <property type="entry name" value="FPPsyn"/>
    <property type="match status" value="1"/>
</dbReference>
<dbReference type="GO" id="GO:0016114">
    <property type="term" value="P:terpenoid biosynthetic process"/>
    <property type="evidence" value="ECO:0007669"/>
    <property type="project" value="UniProtKB-ARBA"/>
</dbReference>
<evidence type="ECO:0000256" key="2">
    <source>
        <dbReference type="ARBA" id="ARBA00006706"/>
    </source>
</evidence>
<reference evidence="10" key="1">
    <citation type="submission" date="2016-11" db="EMBL/GenBank/DDBJ databases">
        <authorList>
            <person name="Varghese N."/>
            <person name="Submissions S."/>
        </authorList>
    </citation>
    <scope>NUCLEOTIDE SEQUENCE [LARGE SCALE GENOMIC DNA]</scope>
    <source>
        <strain evidence="10">UWOS</strain>
    </source>
</reference>
<evidence type="ECO:0000256" key="1">
    <source>
        <dbReference type="ARBA" id="ARBA00001946"/>
    </source>
</evidence>
<keyword evidence="3 7" id="KW-0808">Transferase</keyword>
<organism evidence="9 10">
    <name type="scientific">Fibrobacter intestinalis</name>
    <dbReference type="NCBI Taxonomy" id="28122"/>
    <lineage>
        <taxon>Bacteria</taxon>
        <taxon>Pseudomonadati</taxon>
        <taxon>Fibrobacterota</taxon>
        <taxon>Fibrobacteria</taxon>
        <taxon>Fibrobacterales</taxon>
        <taxon>Fibrobacteraceae</taxon>
        <taxon>Fibrobacter</taxon>
    </lineage>
</organism>
<evidence type="ECO:0000256" key="5">
    <source>
        <dbReference type="ARBA" id="ARBA00022842"/>
    </source>
</evidence>
<comment type="similarity">
    <text evidence="2 7">Belongs to the FPP/GGPP synthase family.</text>
</comment>
<dbReference type="GO" id="GO:0004659">
    <property type="term" value="F:prenyltransferase activity"/>
    <property type="evidence" value="ECO:0007669"/>
    <property type="project" value="InterPro"/>
</dbReference>
<dbReference type="SUPFAM" id="SSF48576">
    <property type="entry name" value="Terpenoid synthases"/>
    <property type="match status" value="1"/>
</dbReference>